<evidence type="ECO:0000313" key="2">
    <source>
        <dbReference type="Proteomes" id="UP000291189"/>
    </source>
</evidence>
<dbReference type="AlphaFoldDB" id="A0A4V1Z1B7"/>
<dbReference type="OrthoDB" id="4823208at2"/>
<comment type="caution">
    <text evidence="1">The sequence shown here is derived from an EMBL/GenBank/DDBJ whole genome shotgun (WGS) entry which is preliminary data.</text>
</comment>
<protein>
    <recommendedName>
        <fullName evidence="3">Guanylate cyclase</fullName>
    </recommendedName>
</protein>
<sequence>MPAGAVSVDEAARVTRTGDLWLFRGRTAADRAIQTLTNAPVNHVGMAVVIDDLPPLMWHAELGKTLVDHWSGTHHRGVQLHDLTESVTRWRETYGQAAWFRQLSPEVGRPEEDAMLKVIARLDGVSFPSTARLAGRWLTARDAYQPRRKRGRRVRPEAAFCAETVAITLQEMGVVEDDWKASWFDPGTFWSGESLPVLPGWSYGAEIQVGPLPPKDQKVASARTRWRS</sequence>
<name>A0A4V1Z1B7_9ACTN</name>
<organism evidence="1 2">
    <name type="scientific">Nocardioides iriomotensis</name>
    <dbReference type="NCBI Taxonomy" id="715784"/>
    <lineage>
        <taxon>Bacteria</taxon>
        <taxon>Bacillati</taxon>
        <taxon>Actinomycetota</taxon>
        <taxon>Actinomycetes</taxon>
        <taxon>Propionibacteriales</taxon>
        <taxon>Nocardioidaceae</taxon>
        <taxon>Nocardioides</taxon>
    </lineage>
</organism>
<dbReference type="Gene3D" id="3.90.1720.10">
    <property type="entry name" value="endopeptidase domain like (from Nostoc punctiforme)"/>
    <property type="match status" value="1"/>
</dbReference>
<dbReference type="SUPFAM" id="SSF54001">
    <property type="entry name" value="Cysteine proteinases"/>
    <property type="match status" value="1"/>
</dbReference>
<evidence type="ECO:0000313" key="1">
    <source>
        <dbReference type="EMBL" id="RYU10346.1"/>
    </source>
</evidence>
<evidence type="ECO:0008006" key="3">
    <source>
        <dbReference type="Google" id="ProtNLM"/>
    </source>
</evidence>
<reference evidence="1 2" key="1">
    <citation type="submission" date="2019-01" db="EMBL/GenBank/DDBJ databases">
        <title>Nocardioides guangzhouensis sp. nov., an actinobacterium isolated from soil.</title>
        <authorList>
            <person name="Fu Y."/>
            <person name="Cai Y."/>
            <person name="Lin Z."/>
            <person name="Chen P."/>
        </authorList>
    </citation>
    <scope>NUCLEOTIDE SEQUENCE [LARGE SCALE GENOMIC DNA]</scope>
    <source>
        <strain evidence="1 2">NBRC 105384</strain>
    </source>
</reference>
<accession>A0A4V1Z1B7</accession>
<proteinExistence type="predicted"/>
<dbReference type="EMBL" id="SDPU01000032">
    <property type="protein sequence ID" value="RYU10346.1"/>
    <property type="molecule type" value="Genomic_DNA"/>
</dbReference>
<dbReference type="Proteomes" id="UP000291189">
    <property type="component" value="Unassembled WGS sequence"/>
</dbReference>
<keyword evidence="2" id="KW-1185">Reference proteome</keyword>
<gene>
    <name evidence="1" type="ORF">ETU37_17220</name>
</gene>
<dbReference type="InterPro" id="IPR038765">
    <property type="entry name" value="Papain-like_cys_pep_sf"/>
</dbReference>